<evidence type="ECO:0000256" key="1">
    <source>
        <dbReference type="ARBA" id="ARBA00004370"/>
    </source>
</evidence>
<evidence type="ECO:0000256" key="2">
    <source>
        <dbReference type="ARBA" id="ARBA00007165"/>
    </source>
</evidence>
<comment type="caution">
    <text evidence="8">The sequence shown here is derived from an EMBL/GenBank/DDBJ whole genome shotgun (WGS) entry which is preliminary data.</text>
</comment>
<comment type="subcellular location">
    <subcellularLocation>
        <location evidence="6">Cell membrane</location>
        <topology evidence="6">Multi-pass membrane protein</topology>
    </subcellularLocation>
    <subcellularLocation>
        <location evidence="1">Membrane</location>
    </subcellularLocation>
</comment>
<dbReference type="InterPro" id="IPR045214">
    <property type="entry name" value="Surf1/Surf4"/>
</dbReference>
<keyword evidence="3 6" id="KW-0812">Transmembrane</keyword>
<evidence type="ECO:0000313" key="8">
    <source>
        <dbReference type="EMBL" id="NYI72196.1"/>
    </source>
</evidence>
<reference evidence="8 9" key="1">
    <citation type="submission" date="2020-07" db="EMBL/GenBank/DDBJ databases">
        <title>Sequencing the genomes of 1000 actinobacteria strains.</title>
        <authorList>
            <person name="Klenk H.-P."/>
        </authorList>
    </citation>
    <scope>NUCLEOTIDE SEQUENCE [LARGE SCALE GENOMIC DNA]</scope>
    <source>
        <strain evidence="8 9">DSM 103164</strain>
    </source>
</reference>
<comment type="caution">
    <text evidence="6">Lacks conserved residue(s) required for the propagation of feature annotation.</text>
</comment>
<dbReference type="PANTHER" id="PTHR23427:SF2">
    <property type="entry name" value="SURFEIT LOCUS PROTEIN 1"/>
    <property type="match status" value="1"/>
</dbReference>
<keyword evidence="5 6" id="KW-0472">Membrane</keyword>
<accession>A0A7Z0DBC2</accession>
<dbReference type="Pfam" id="PF02104">
    <property type="entry name" value="SURF1"/>
    <property type="match status" value="1"/>
</dbReference>
<keyword evidence="6" id="KW-1003">Cell membrane</keyword>
<dbReference type="RefSeq" id="WP_179445924.1">
    <property type="nucleotide sequence ID" value="NZ_JACBZS010000001.1"/>
</dbReference>
<evidence type="ECO:0000256" key="4">
    <source>
        <dbReference type="ARBA" id="ARBA00022989"/>
    </source>
</evidence>
<organism evidence="8 9">
    <name type="scientific">Naumannella cuiyingiana</name>
    <dbReference type="NCBI Taxonomy" id="1347891"/>
    <lineage>
        <taxon>Bacteria</taxon>
        <taxon>Bacillati</taxon>
        <taxon>Actinomycetota</taxon>
        <taxon>Actinomycetes</taxon>
        <taxon>Propionibacteriales</taxon>
        <taxon>Propionibacteriaceae</taxon>
        <taxon>Naumannella</taxon>
    </lineage>
</organism>
<evidence type="ECO:0000256" key="6">
    <source>
        <dbReference type="RuleBase" id="RU363076"/>
    </source>
</evidence>
<dbReference type="AlphaFoldDB" id="A0A7Z0DBC2"/>
<evidence type="ECO:0000313" key="9">
    <source>
        <dbReference type="Proteomes" id="UP000527616"/>
    </source>
</evidence>
<keyword evidence="4 6" id="KW-1133">Transmembrane helix</keyword>
<evidence type="ECO:0000256" key="7">
    <source>
        <dbReference type="SAM" id="MobiDB-lite"/>
    </source>
</evidence>
<proteinExistence type="inferred from homology"/>
<keyword evidence="9" id="KW-1185">Reference proteome</keyword>
<dbReference type="PROSITE" id="PS51257">
    <property type="entry name" value="PROKAR_LIPOPROTEIN"/>
    <property type="match status" value="1"/>
</dbReference>
<comment type="similarity">
    <text evidence="2 6">Belongs to the SURF1 family.</text>
</comment>
<dbReference type="InterPro" id="IPR002994">
    <property type="entry name" value="Surf1/Shy1"/>
</dbReference>
<name>A0A7Z0DBC2_9ACTN</name>
<protein>
    <recommendedName>
        <fullName evidence="6">SURF1-like protein</fullName>
    </recommendedName>
</protein>
<dbReference type="PANTHER" id="PTHR23427">
    <property type="entry name" value="SURFEIT LOCUS PROTEIN"/>
    <property type="match status" value="1"/>
</dbReference>
<dbReference type="PROSITE" id="PS50895">
    <property type="entry name" value="SURF1"/>
    <property type="match status" value="1"/>
</dbReference>
<dbReference type="EMBL" id="JACBZS010000001">
    <property type="protein sequence ID" value="NYI72196.1"/>
    <property type="molecule type" value="Genomic_DNA"/>
</dbReference>
<feature type="transmembrane region" description="Helical" evidence="6">
    <location>
        <begin position="207"/>
        <end position="228"/>
    </location>
</feature>
<gene>
    <name evidence="8" type="ORF">GGQ54_002756</name>
</gene>
<evidence type="ECO:0000256" key="3">
    <source>
        <dbReference type="ARBA" id="ARBA00022692"/>
    </source>
</evidence>
<feature type="region of interest" description="Disordered" evidence="7">
    <location>
        <begin position="239"/>
        <end position="258"/>
    </location>
</feature>
<sequence>MRRLILRWLALLAFVAVVATACVLLGRWQLSRLEERQQTNDRLLAREAAEPVPGEDIFGAPVTEAQQWQRVELTGRYDAANQFVIRLRTRASVPGVEIVAPLRTADGTVVLVDRGFLAAPRNAPAPAAPPPPDGEVRVIGFVRVDEQGPVEAITPVDGQARLVNARGLAGALPYPVADGWVALQSSDPAEPELAPLLLPELSDGPHFWYAVQWFMFGSIGLLGLVVFIRADLRDRRAQRAERARSAAPERQPQPTAGG</sequence>
<evidence type="ECO:0000256" key="5">
    <source>
        <dbReference type="ARBA" id="ARBA00023136"/>
    </source>
</evidence>
<dbReference type="GO" id="GO:0005886">
    <property type="term" value="C:plasma membrane"/>
    <property type="evidence" value="ECO:0007669"/>
    <property type="project" value="UniProtKB-SubCell"/>
</dbReference>
<dbReference type="CDD" id="cd06662">
    <property type="entry name" value="SURF1"/>
    <property type="match status" value="1"/>
</dbReference>
<dbReference type="Proteomes" id="UP000527616">
    <property type="component" value="Unassembled WGS sequence"/>
</dbReference>